<dbReference type="Proteomes" id="UP000036503">
    <property type="component" value="Unassembled WGS sequence"/>
</dbReference>
<name>A0A0J6WXG7_9FIRM</name>
<comment type="caution">
    <text evidence="1">The sequence shown here is derived from an EMBL/GenBank/DDBJ whole genome shotgun (WGS) entry which is preliminary data.</text>
</comment>
<dbReference type="PATRIC" id="fig|1122219.3.peg.2760"/>
<sequence length="338" mass="37536">MHLGREIVEAELTDGEINALRARFWKNDEILTWLKGHGVNSNWDMVHAHIVVTLWLLLEQYVRDNGGPVQASLNTMADVQAWGDVLQGYAVPEAAQVLEQLVATVPEAAGKNEVFACITGAAAASLGPDTAQWTPLGSPLWNMHFEAFQEWYFGDALYTQTYGKKPYAPGKLGFLRREEPLGTAAGICHMFQELKRRGYEIAIATGRSRMELQVPFETYGWLAEFDPRYVVTETDVEEASKMLHMSLGKPNPFGYYAGAFGKYPERYADYVSHPDDYKEGTYCIVGDSLADVWCAKAMGAVMIGTLTGLDGPAARAMFEKEKADYIVGSVEQILDILQ</sequence>
<dbReference type="SUPFAM" id="SSF56784">
    <property type="entry name" value="HAD-like"/>
    <property type="match status" value="1"/>
</dbReference>
<reference evidence="1 2" key="1">
    <citation type="submission" date="2015-06" db="EMBL/GenBank/DDBJ databases">
        <title>Draft genome sequence of beer spoilage bacterium Megasphaera cerevisiae type strain 20462.</title>
        <authorList>
            <person name="Kutumbaka K."/>
            <person name="Pasmowitz J."/>
            <person name="Mategko J."/>
            <person name="Reyes D."/>
            <person name="Friedrich A."/>
            <person name="Han S."/>
            <person name="Martens-Habbena W."/>
            <person name="Neal-McKinney J."/>
            <person name="Janagama H.K."/>
            <person name="Nadala C."/>
            <person name="Samadpour M."/>
        </authorList>
    </citation>
    <scope>NUCLEOTIDE SEQUENCE [LARGE SCALE GENOMIC DNA]</scope>
    <source>
        <strain evidence="1 2">DSM 20462</strain>
    </source>
</reference>
<accession>A0A0J6WXG7</accession>
<proteinExistence type="predicted"/>
<evidence type="ECO:0000313" key="2">
    <source>
        <dbReference type="Proteomes" id="UP000036503"/>
    </source>
</evidence>
<dbReference type="AlphaFoldDB" id="A0A0J6WXG7"/>
<dbReference type="STRING" id="39029.BSR42_01420"/>
<dbReference type="InterPro" id="IPR036412">
    <property type="entry name" value="HAD-like_sf"/>
</dbReference>
<gene>
    <name evidence="1" type="ORF">AB840_03330</name>
</gene>
<dbReference type="Gene3D" id="3.40.50.1000">
    <property type="entry name" value="HAD superfamily/HAD-like"/>
    <property type="match status" value="1"/>
</dbReference>
<keyword evidence="2" id="KW-1185">Reference proteome</keyword>
<dbReference type="OrthoDB" id="2474611at2"/>
<protein>
    <submittedName>
        <fullName evidence="1">Haloacid dehalogenase</fullName>
    </submittedName>
</protein>
<organism evidence="1 2">
    <name type="scientific">Megasphaera cerevisiae DSM 20462</name>
    <dbReference type="NCBI Taxonomy" id="1122219"/>
    <lineage>
        <taxon>Bacteria</taxon>
        <taxon>Bacillati</taxon>
        <taxon>Bacillota</taxon>
        <taxon>Negativicutes</taxon>
        <taxon>Veillonellales</taxon>
        <taxon>Veillonellaceae</taxon>
        <taxon>Megasphaera</taxon>
    </lineage>
</organism>
<dbReference type="InParanoid" id="A0A0J6WXG7"/>
<dbReference type="CDD" id="cd01427">
    <property type="entry name" value="HAD_like"/>
    <property type="match status" value="1"/>
</dbReference>
<dbReference type="Pfam" id="PF13242">
    <property type="entry name" value="Hydrolase_like"/>
    <property type="match status" value="1"/>
</dbReference>
<dbReference type="InterPro" id="IPR023214">
    <property type="entry name" value="HAD_sf"/>
</dbReference>
<dbReference type="EMBL" id="LEKT01000007">
    <property type="protein sequence ID" value="KMO87324.1"/>
    <property type="molecule type" value="Genomic_DNA"/>
</dbReference>
<evidence type="ECO:0000313" key="1">
    <source>
        <dbReference type="EMBL" id="KMO87324.1"/>
    </source>
</evidence>